<name>T0K4X1_9SPHN</name>
<keyword evidence="3" id="KW-1185">Reference proteome</keyword>
<feature type="transmembrane region" description="Helical" evidence="1">
    <location>
        <begin position="22"/>
        <end position="40"/>
    </location>
</feature>
<keyword evidence="1" id="KW-0812">Transmembrane</keyword>
<reference evidence="2 3" key="1">
    <citation type="journal article" date="2013" name="Genome Announc.">
        <title>Draft Genome Sequence of Sphingobium ummariense Strain RL-3, a Hexachlorocyclohexane-Degrading Bacterium.</title>
        <authorList>
            <person name="Kohli P."/>
            <person name="Dua A."/>
            <person name="Sangwan N."/>
            <person name="Oldach P."/>
            <person name="Khurana J.P."/>
            <person name="Lal R."/>
        </authorList>
    </citation>
    <scope>NUCLEOTIDE SEQUENCE [LARGE SCALE GENOMIC DNA]</scope>
    <source>
        <strain evidence="2 3">RL-3</strain>
    </source>
</reference>
<gene>
    <name evidence="2" type="ORF">M529_13115</name>
</gene>
<keyword evidence="1" id="KW-0472">Membrane</keyword>
<dbReference type="AlphaFoldDB" id="T0K4X1"/>
<accession>T0K4X1</accession>
<dbReference type="Proteomes" id="UP000015523">
    <property type="component" value="Unassembled WGS sequence"/>
</dbReference>
<keyword evidence="1" id="KW-1133">Transmembrane helix</keyword>
<evidence type="ECO:0000313" key="3">
    <source>
        <dbReference type="Proteomes" id="UP000015523"/>
    </source>
</evidence>
<dbReference type="STRING" id="1346791.M529_13115"/>
<proteinExistence type="predicted"/>
<comment type="caution">
    <text evidence="2">The sequence shown here is derived from an EMBL/GenBank/DDBJ whole genome shotgun (WGS) entry which is preliminary data.</text>
</comment>
<evidence type="ECO:0000256" key="1">
    <source>
        <dbReference type="SAM" id="Phobius"/>
    </source>
</evidence>
<dbReference type="OrthoDB" id="7581632at2"/>
<organism evidence="2 3">
    <name type="scientific">Sphingobium ummariense RL-3</name>
    <dbReference type="NCBI Taxonomy" id="1346791"/>
    <lineage>
        <taxon>Bacteria</taxon>
        <taxon>Pseudomonadati</taxon>
        <taxon>Pseudomonadota</taxon>
        <taxon>Alphaproteobacteria</taxon>
        <taxon>Sphingomonadales</taxon>
        <taxon>Sphingomonadaceae</taxon>
        <taxon>Sphingobium</taxon>
    </lineage>
</organism>
<protein>
    <submittedName>
        <fullName evidence="2">Uncharacterized protein</fullName>
    </submittedName>
</protein>
<feature type="transmembrane region" description="Helical" evidence="1">
    <location>
        <begin position="47"/>
        <end position="67"/>
    </location>
</feature>
<sequence length="77" mass="8428">MLALARAGRCARSAIAWNDIEFLPLWAALLMGLVFLWLCVAHMTPTLHIATIKAAGIMGALALRHAWLRLDDDEMGA</sequence>
<dbReference type="EMBL" id="AUWY01000091">
    <property type="protein sequence ID" value="EQB31714.1"/>
    <property type="molecule type" value="Genomic_DNA"/>
</dbReference>
<dbReference type="PATRIC" id="fig|1346791.3.peg.2522"/>
<dbReference type="RefSeq" id="WP_021318414.1">
    <property type="nucleotide sequence ID" value="NZ_AUWY01000091.1"/>
</dbReference>
<evidence type="ECO:0000313" key="2">
    <source>
        <dbReference type="EMBL" id="EQB31714.1"/>
    </source>
</evidence>